<feature type="non-terminal residue" evidence="6">
    <location>
        <position position="1"/>
    </location>
</feature>
<dbReference type="SMART" id="SM00360">
    <property type="entry name" value="RRM"/>
    <property type="match status" value="1"/>
</dbReference>
<proteinExistence type="predicted"/>
<keyword evidence="3" id="KW-0508">mRNA splicing</keyword>
<dbReference type="GO" id="GO:0008380">
    <property type="term" value="P:RNA splicing"/>
    <property type="evidence" value="ECO:0007669"/>
    <property type="project" value="UniProtKB-KW"/>
</dbReference>
<dbReference type="InterPro" id="IPR050907">
    <property type="entry name" value="SRSF"/>
</dbReference>
<evidence type="ECO:0000256" key="3">
    <source>
        <dbReference type="ARBA" id="ARBA00023187"/>
    </source>
</evidence>
<name>A0A392Q7U8_9FABA</name>
<dbReference type="InterPro" id="IPR035979">
    <property type="entry name" value="RBD_domain_sf"/>
</dbReference>
<keyword evidence="1" id="KW-0507">mRNA processing</keyword>
<evidence type="ECO:0000259" key="5">
    <source>
        <dbReference type="PROSITE" id="PS50102"/>
    </source>
</evidence>
<reference evidence="6 7" key="1">
    <citation type="journal article" date="2018" name="Front. Plant Sci.">
        <title>Red Clover (Trifolium pratense) and Zigzag Clover (T. medium) - A Picture of Genomic Similarities and Differences.</title>
        <authorList>
            <person name="Dluhosova J."/>
            <person name="Istvanek J."/>
            <person name="Nedelnik J."/>
            <person name="Repkova J."/>
        </authorList>
    </citation>
    <scope>NUCLEOTIDE SEQUENCE [LARGE SCALE GENOMIC DNA]</scope>
    <source>
        <strain evidence="7">cv. 10/8</strain>
        <tissue evidence="6">Leaf</tissue>
    </source>
</reference>
<dbReference type="PROSITE" id="PS50102">
    <property type="entry name" value="RRM"/>
    <property type="match status" value="1"/>
</dbReference>
<dbReference type="GO" id="GO:0005681">
    <property type="term" value="C:spliceosomal complex"/>
    <property type="evidence" value="ECO:0007669"/>
    <property type="project" value="UniProtKB-KW"/>
</dbReference>
<sequence length="202" mass="23198">TNPEVIGYRNDIERTTSFFFTNFPEETTTLELWNIFRSFWRVGEVYIPNKRDKAGKRFGFARFEDVEDQQKLLQKIEETWIGTYKIRANLPKFRRGEASKSNFIGDGGRKQGANARIVQSKGQTFKEVVQGVNNLSGGGKKLPTVKHNEWFVKAKKKGKSRLTEEEYRAGVMEIEVESENLKQLEGSFVGTLNEIADVHTIQ</sequence>
<evidence type="ECO:0000256" key="4">
    <source>
        <dbReference type="PROSITE-ProRule" id="PRU00176"/>
    </source>
</evidence>
<organism evidence="6 7">
    <name type="scientific">Trifolium medium</name>
    <dbReference type="NCBI Taxonomy" id="97028"/>
    <lineage>
        <taxon>Eukaryota</taxon>
        <taxon>Viridiplantae</taxon>
        <taxon>Streptophyta</taxon>
        <taxon>Embryophyta</taxon>
        <taxon>Tracheophyta</taxon>
        <taxon>Spermatophyta</taxon>
        <taxon>Magnoliopsida</taxon>
        <taxon>eudicotyledons</taxon>
        <taxon>Gunneridae</taxon>
        <taxon>Pentapetalae</taxon>
        <taxon>rosids</taxon>
        <taxon>fabids</taxon>
        <taxon>Fabales</taxon>
        <taxon>Fabaceae</taxon>
        <taxon>Papilionoideae</taxon>
        <taxon>50 kb inversion clade</taxon>
        <taxon>NPAAA clade</taxon>
        <taxon>Hologalegina</taxon>
        <taxon>IRL clade</taxon>
        <taxon>Trifolieae</taxon>
        <taxon>Trifolium</taxon>
    </lineage>
</organism>
<dbReference type="AlphaFoldDB" id="A0A392Q7U8"/>
<keyword evidence="2" id="KW-0747">Spliceosome</keyword>
<evidence type="ECO:0000256" key="1">
    <source>
        <dbReference type="ARBA" id="ARBA00022664"/>
    </source>
</evidence>
<dbReference type="CDD" id="cd00590">
    <property type="entry name" value="RRM_SF"/>
    <property type="match status" value="1"/>
</dbReference>
<accession>A0A392Q7U8</accession>
<evidence type="ECO:0000256" key="2">
    <source>
        <dbReference type="ARBA" id="ARBA00022728"/>
    </source>
</evidence>
<evidence type="ECO:0000313" key="6">
    <source>
        <dbReference type="EMBL" id="MCI19800.1"/>
    </source>
</evidence>
<comment type="caution">
    <text evidence="6">The sequence shown here is derived from an EMBL/GenBank/DDBJ whole genome shotgun (WGS) entry which is preliminary data.</text>
</comment>
<dbReference type="EMBL" id="LXQA010116613">
    <property type="protein sequence ID" value="MCI19800.1"/>
    <property type="molecule type" value="Genomic_DNA"/>
</dbReference>
<dbReference type="GO" id="GO:0006397">
    <property type="term" value="P:mRNA processing"/>
    <property type="evidence" value="ECO:0007669"/>
    <property type="project" value="UniProtKB-KW"/>
</dbReference>
<evidence type="ECO:0000313" key="7">
    <source>
        <dbReference type="Proteomes" id="UP000265520"/>
    </source>
</evidence>
<dbReference type="InterPro" id="IPR012677">
    <property type="entry name" value="Nucleotide-bd_a/b_plait_sf"/>
</dbReference>
<dbReference type="Proteomes" id="UP000265520">
    <property type="component" value="Unassembled WGS sequence"/>
</dbReference>
<dbReference type="InterPro" id="IPR000504">
    <property type="entry name" value="RRM_dom"/>
</dbReference>
<protein>
    <submittedName>
        <fullName evidence="6">RNA-binding protein 25-like</fullName>
    </submittedName>
</protein>
<dbReference type="SUPFAM" id="SSF54928">
    <property type="entry name" value="RNA-binding domain, RBD"/>
    <property type="match status" value="1"/>
</dbReference>
<feature type="non-terminal residue" evidence="6">
    <location>
        <position position="202"/>
    </location>
</feature>
<dbReference type="Gene3D" id="3.30.70.330">
    <property type="match status" value="1"/>
</dbReference>
<dbReference type="Pfam" id="PF00076">
    <property type="entry name" value="RRM_1"/>
    <property type="match status" value="1"/>
</dbReference>
<dbReference type="PANTHER" id="PTHR23147">
    <property type="entry name" value="SERINE/ARGININE RICH SPLICING FACTOR"/>
    <property type="match status" value="1"/>
</dbReference>
<dbReference type="GO" id="GO:0003723">
    <property type="term" value="F:RNA binding"/>
    <property type="evidence" value="ECO:0007669"/>
    <property type="project" value="UniProtKB-UniRule"/>
</dbReference>
<keyword evidence="4" id="KW-0694">RNA-binding</keyword>
<keyword evidence="7" id="KW-1185">Reference proteome</keyword>
<feature type="domain" description="RRM" evidence="5">
    <location>
        <begin position="16"/>
        <end position="93"/>
    </location>
</feature>